<dbReference type="Proteomes" id="UP000095287">
    <property type="component" value="Unplaced"/>
</dbReference>
<dbReference type="WBParaSite" id="L893_g13470.t1">
    <property type="protein sequence ID" value="L893_g13470.t1"/>
    <property type="gene ID" value="L893_g13470"/>
</dbReference>
<evidence type="ECO:0000313" key="2">
    <source>
        <dbReference type="WBParaSite" id="L893_g13470.t1"/>
    </source>
</evidence>
<name>A0A1I7Y7J2_9BILA</name>
<dbReference type="AlphaFoldDB" id="A0A1I7Y7J2"/>
<organism evidence="1 2">
    <name type="scientific">Steinernema glaseri</name>
    <dbReference type="NCBI Taxonomy" id="37863"/>
    <lineage>
        <taxon>Eukaryota</taxon>
        <taxon>Metazoa</taxon>
        <taxon>Ecdysozoa</taxon>
        <taxon>Nematoda</taxon>
        <taxon>Chromadorea</taxon>
        <taxon>Rhabditida</taxon>
        <taxon>Tylenchina</taxon>
        <taxon>Panagrolaimomorpha</taxon>
        <taxon>Strongyloidoidea</taxon>
        <taxon>Steinernematidae</taxon>
        <taxon>Steinernema</taxon>
    </lineage>
</organism>
<protein>
    <submittedName>
        <fullName evidence="2">Secreted protein</fullName>
    </submittedName>
</protein>
<keyword evidence="1" id="KW-1185">Reference proteome</keyword>
<accession>A0A1I7Y7J2</accession>
<evidence type="ECO:0000313" key="1">
    <source>
        <dbReference type="Proteomes" id="UP000095287"/>
    </source>
</evidence>
<reference evidence="2" key="1">
    <citation type="submission" date="2016-11" db="UniProtKB">
        <authorList>
            <consortium name="WormBaseParasite"/>
        </authorList>
    </citation>
    <scope>IDENTIFICATION</scope>
</reference>
<proteinExistence type="predicted"/>
<sequence>MSWVSFTTTAIISSPPFEARDDTRVPLCLCTGRTVKMWKNTYQFRPRHGRETESEADESGRLIRGLALTTKYTKLYG</sequence>